<dbReference type="AlphaFoldDB" id="A0AAD9NCU4"/>
<feature type="compositionally biased region" description="Basic and acidic residues" evidence="2">
    <location>
        <begin position="21"/>
        <end position="37"/>
    </location>
</feature>
<evidence type="ECO:0000313" key="3">
    <source>
        <dbReference type="EMBL" id="KAK2163511.1"/>
    </source>
</evidence>
<accession>A0AAD9NCU4</accession>
<feature type="region of interest" description="Disordered" evidence="2">
    <location>
        <begin position="16"/>
        <end position="40"/>
    </location>
</feature>
<keyword evidence="4" id="KW-1185">Reference proteome</keyword>
<gene>
    <name evidence="3" type="ORF">NP493_1458g00057</name>
</gene>
<feature type="coiled-coil region" evidence="1">
    <location>
        <begin position="220"/>
        <end position="261"/>
    </location>
</feature>
<protein>
    <submittedName>
        <fullName evidence="3">Uncharacterized protein</fullName>
    </submittedName>
</protein>
<dbReference type="EMBL" id="JAODUO010001457">
    <property type="protein sequence ID" value="KAK2163511.1"/>
    <property type="molecule type" value="Genomic_DNA"/>
</dbReference>
<organism evidence="3 4">
    <name type="scientific">Ridgeia piscesae</name>
    <name type="common">Tubeworm</name>
    <dbReference type="NCBI Taxonomy" id="27915"/>
    <lineage>
        <taxon>Eukaryota</taxon>
        <taxon>Metazoa</taxon>
        <taxon>Spiralia</taxon>
        <taxon>Lophotrochozoa</taxon>
        <taxon>Annelida</taxon>
        <taxon>Polychaeta</taxon>
        <taxon>Sedentaria</taxon>
        <taxon>Canalipalpata</taxon>
        <taxon>Sabellida</taxon>
        <taxon>Siboglinidae</taxon>
        <taxon>Ridgeia</taxon>
    </lineage>
</organism>
<proteinExistence type="predicted"/>
<keyword evidence="1" id="KW-0175">Coiled coil</keyword>
<sequence length="375" mass="42528">MKSDGQAKVAADLKTMGGKKYTSDRDDFDCAHEDTTRTESNSKLLRFKEAPDELESTSTKDVNPRLQCKHIVFVNVSNETNGIAETTASNICYEDRSCQVDDTILADAASSATRRDSLRHQSTQVYGDDLSSAQRCLQSTTDISGEAGGVQVTTFASSGNSGDLQCETNASDGQEHDVVHSDIPVVTSEINERDTNDTQMLRRRPLLGRLSLRQSTMLSLMNQETDIHQQRDHLLRLEEELLNKQDELESRKEALDRYSEEVRTRPGTARRYVHGQVQRGGTYTARYSEEVRTRPGTARRYVHGQVQRGGTYTARYSEEVRTRPAHSRRPLCRDSLRRRFIGRAGNHLIILYFIFAMSNFRRRYITLSLLTVYMA</sequence>
<name>A0AAD9NCU4_RIDPI</name>
<comment type="caution">
    <text evidence="3">The sequence shown here is derived from an EMBL/GenBank/DDBJ whole genome shotgun (WGS) entry which is preliminary data.</text>
</comment>
<reference evidence="3" key="1">
    <citation type="journal article" date="2023" name="Mol. Biol. Evol.">
        <title>Third-Generation Sequencing Reveals the Adaptive Role of the Epigenome in Three Deep-Sea Polychaetes.</title>
        <authorList>
            <person name="Perez M."/>
            <person name="Aroh O."/>
            <person name="Sun Y."/>
            <person name="Lan Y."/>
            <person name="Juniper S.K."/>
            <person name="Young C.R."/>
            <person name="Angers B."/>
            <person name="Qian P.Y."/>
        </authorList>
    </citation>
    <scope>NUCLEOTIDE SEQUENCE</scope>
    <source>
        <strain evidence="3">R07B-5</strain>
    </source>
</reference>
<dbReference type="Proteomes" id="UP001209878">
    <property type="component" value="Unassembled WGS sequence"/>
</dbReference>
<evidence type="ECO:0000313" key="4">
    <source>
        <dbReference type="Proteomes" id="UP001209878"/>
    </source>
</evidence>
<evidence type="ECO:0000256" key="2">
    <source>
        <dbReference type="SAM" id="MobiDB-lite"/>
    </source>
</evidence>
<evidence type="ECO:0000256" key="1">
    <source>
        <dbReference type="SAM" id="Coils"/>
    </source>
</evidence>